<reference evidence="3 4" key="1">
    <citation type="journal article" date="2015" name="Genome Biol. Evol.">
        <title>Comparative Genomics of a Bacterivorous Green Alga Reveals Evolutionary Causalities and Consequences of Phago-Mixotrophic Mode of Nutrition.</title>
        <authorList>
            <person name="Burns J.A."/>
            <person name="Paasch A."/>
            <person name="Narechania A."/>
            <person name="Kim E."/>
        </authorList>
    </citation>
    <scope>NUCLEOTIDE SEQUENCE [LARGE SCALE GENOMIC DNA]</scope>
    <source>
        <strain evidence="3 4">PLY_AMNH</strain>
    </source>
</reference>
<keyword evidence="4" id="KW-1185">Reference proteome</keyword>
<evidence type="ECO:0000256" key="2">
    <source>
        <dbReference type="SAM" id="Phobius"/>
    </source>
</evidence>
<keyword evidence="2" id="KW-0812">Transmembrane</keyword>
<keyword evidence="2" id="KW-1133">Transmembrane helix</keyword>
<protein>
    <submittedName>
        <fullName evidence="3">Uncharacterized protein</fullName>
    </submittedName>
</protein>
<sequence>MLRSEQALYRHQYHERKEELKMKELEVEIANLRITQSVAALIAGFASALLVGPLLITEGNLFLKELIFGLTLFSISMECYAILVAAICMMKGPDLAYRGQSRNSVSKAVDVLIVERKKVFIAFLLGLSSFFVVMVGMVWVKLGECGPLHSWVSATLMSFFMAIVLSFLLYEIYRLQIHAFKCAPKEEAEEGGYQPPTLANLTEYGDNYCPNPPSVWSARGHRERRSRQNNPSANNSTTSAASSSRHPHIVLAGLVNQQHPVLKSLSEDTPLHSGGDRIVKEILFQR</sequence>
<feature type="transmembrane region" description="Helical" evidence="2">
    <location>
        <begin position="151"/>
        <end position="170"/>
    </location>
</feature>
<keyword evidence="2" id="KW-0472">Membrane</keyword>
<organism evidence="3 4">
    <name type="scientific">Cymbomonas tetramitiformis</name>
    <dbReference type="NCBI Taxonomy" id="36881"/>
    <lineage>
        <taxon>Eukaryota</taxon>
        <taxon>Viridiplantae</taxon>
        <taxon>Chlorophyta</taxon>
        <taxon>Pyramimonadophyceae</taxon>
        <taxon>Pyramimonadales</taxon>
        <taxon>Pyramimonadaceae</taxon>
        <taxon>Cymbomonas</taxon>
    </lineage>
</organism>
<comment type="caution">
    <text evidence="3">The sequence shown here is derived from an EMBL/GenBank/DDBJ whole genome shotgun (WGS) entry which is preliminary data.</text>
</comment>
<evidence type="ECO:0000313" key="4">
    <source>
        <dbReference type="Proteomes" id="UP001190700"/>
    </source>
</evidence>
<gene>
    <name evidence="3" type="ORF">CYMTET_9490</name>
</gene>
<feature type="transmembrane region" description="Helical" evidence="2">
    <location>
        <begin position="68"/>
        <end position="90"/>
    </location>
</feature>
<dbReference type="InterPro" id="IPR038350">
    <property type="entry name" value="Orai_sf"/>
</dbReference>
<evidence type="ECO:0000313" key="3">
    <source>
        <dbReference type="EMBL" id="KAK3282790.1"/>
    </source>
</evidence>
<dbReference type="Gene3D" id="1.20.140.140">
    <property type="entry name" value="Calcium release-activated calcium channel protein Orai"/>
    <property type="match status" value="1"/>
</dbReference>
<dbReference type="Proteomes" id="UP001190700">
    <property type="component" value="Unassembled WGS sequence"/>
</dbReference>
<feature type="transmembrane region" description="Helical" evidence="2">
    <location>
        <begin position="119"/>
        <end position="139"/>
    </location>
</feature>
<feature type="region of interest" description="Disordered" evidence="1">
    <location>
        <begin position="215"/>
        <end position="244"/>
    </location>
</feature>
<evidence type="ECO:0000256" key="1">
    <source>
        <dbReference type="SAM" id="MobiDB-lite"/>
    </source>
</evidence>
<proteinExistence type="predicted"/>
<dbReference type="EMBL" id="LGRX02003156">
    <property type="protein sequence ID" value="KAK3282790.1"/>
    <property type="molecule type" value="Genomic_DNA"/>
</dbReference>
<dbReference type="AlphaFoldDB" id="A0AAE0GQZ9"/>
<name>A0AAE0GQZ9_9CHLO</name>
<feature type="transmembrane region" description="Helical" evidence="2">
    <location>
        <begin position="38"/>
        <end position="56"/>
    </location>
</feature>
<accession>A0AAE0GQZ9</accession>
<feature type="compositionally biased region" description="Low complexity" evidence="1">
    <location>
        <begin position="232"/>
        <end position="244"/>
    </location>
</feature>